<dbReference type="PANTHER" id="PTHR14186">
    <property type="entry name" value="INSULIN-LIKE GROWTH FACTOR BINDING PROTEIN-RELATED"/>
    <property type="match status" value="1"/>
</dbReference>
<reference evidence="4" key="1">
    <citation type="submission" date="2020-08" db="EMBL/GenBank/DDBJ databases">
        <title>Multicomponent nature underlies the extraordinary mechanical properties of spider dragline silk.</title>
        <authorList>
            <person name="Kono N."/>
            <person name="Nakamura H."/>
            <person name="Mori M."/>
            <person name="Yoshida Y."/>
            <person name="Ohtoshi R."/>
            <person name="Malay A.D."/>
            <person name="Moran D.A.P."/>
            <person name="Tomita M."/>
            <person name="Numata K."/>
            <person name="Arakawa K."/>
        </authorList>
    </citation>
    <scope>NUCLEOTIDE SEQUENCE</scope>
</reference>
<evidence type="ECO:0000313" key="5">
    <source>
        <dbReference type="Proteomes" id="UP000887013"/>
    </source>
</evidence>
<keyword evidence="3" id="KW-0732">Signal</keyword>
<dbReference type="EMBL" id="BMAW01017819">
    <property type="protein sequence ID" value="GFT55728.1"/>
    <property type="molecule type" value="Genomic_DNA"/>
</dbReference>
<dbReference type="GO" id="GO:0001558">
    <property type="term" value="P:regulation of cell growth"/>
    <property type="evidence" value="ECO:0007669"/>
    <property type="project" value="InterPro"/>
</dbReference>
<protein>
    <submittedName>
        <fullName evidence="4">IGFBP N-terminal domain-containing protein</fullName>
    </submittedName>
</protein>
<dbReference type="PANTHER" id="PTHR14186:SF20">
    <property type="entry name" value="CYSTEINE-RICH MOTOR NEURON 1 PROTEIN-LIKE"/>
    <property type="match status" value="1"/>
</dbReference>
<gene>
    <name evidence="4" type="primary">AVEN_245847_1</name>
    <name evidence="4" type="ORF">NPIL_184771</name>
</gene>
<accession>A0A8X6TX37</accession>
<sequence length="179" mass="20396">MTLGICDCCNVCAKLEGEECGGQHNYLGKCDKGLECESQEPRIINFMRNGKVNTYIIGKGICKKALPKIYHSQEICKPKCDPEYCIKNPRGICSAKENAEAFRKCHGLCQHTSCRACKFLESEQQCTACAKDDFQCIRDFGRCIRKDACKSKTYPCGKQNFIRRFEDRFQCQVPFCKLL</sequence>
<comment type="subcellular location">
    <subcellularLocation>
        <location evidence="1">Secreted</location>
    </subcellularLocation>
</comment>
<dbReference type="SUPFAM" id="SSF57184">
    <property type="entry name" value="Growth factor receptor domain"/>
    <property type="match status" value="1"/>
</dbReference>
<evidence type="ECO:0000256" key="1">
    <source>
        <dbReference type="ARBA" id="ARBA00004613"/>
    </source>
</evidence>
<dbReference type="InterPro" id="IPR011390">
    <property type="entry name" value="IGFBP_rP_mac25"/>
</dbReference>
<name>A0A8X6TX37_NEPPI</name>
<dbReference type="Gene3D" id="4.10.40.20">
    <property type="match status" value="1"/>
</dbReference>
<organism evidence="4 5">
    <name type="scientific">Nephila pilipes</name>
    <name type="common">Giant wood spider</name>
    <name type="synonym">Nephila maculata</name>
    <dbReference type="NCBI Taxonomy" id="299642"/>
    <lineage>
        <taxon>Eukaryota</taxon>
        <taxon>Metazoa</taxon>
        <taxon>Ecdysozoa</taxon>
        <taxon>Arthropoda</taxon>
        <taxon>Chelicerata</taxon>
        <taxon>Arachnida</taxon>
        <taxon>Araneae</taxon>
        <taxon>Araneomorphae</taxon>
        <taxon>Entelegynae</taxon>
        <taxon>Araneoidea</taxon>
        <taxon>Nephilidae</taxon>
        <taxon>Nephila</taxon>
    </lineage>
</organism>
<dbReference type="InterPro" id="IPR009030">
    <property type="entry name" value="Growth_fac_rcpt_cys_sf"/>
</dbReference>
<keyword evidence="5" id="KW-1185">Reference proteome</keyword>
<dbReference type="GO" id="GO:0005520">
    <property type="term" value="F:insulin-like growth factor binding"/>
    <property type="evidence" value="ECO:0007669"/>
    <property type="project" value="InterPro"/>
</dbReference>
<dbReference type="AlphaFoldDB" id="A0A8X6TX37"/>
<dbReference type="Proteomes" id="UP000887013">
    <property type="component" value="Unassembled WGS sequence"/>
</dbReference>
<evidence type="ECO:0000313" key="4">
    <source>
        <dbReference type="EMBL" id="GFT55728.1"/>
    </source>
</evidence>
<dbReference type="GO" id="GO:0005576">
    <property type="term" value="C:extracellular region"/>
    <property type="evidence" value="ECO:0007669"/>
    <property type="project" value="UniProtKB-SubCell"/>
</dbReference>
<evidence type="ECO:0000256" key="3">
    <source>
        <dbReference type="ARBA" id="ARBA00022729"/>
    </source>
</evidence>
<proteinExistence type="predicted"/>
<dbReference type="OrthoDB" id="5976811at2759"/>
<dbReference type="GO" id="GO:0009966">
    <property type="term" value="P:regulation of signal transduction"/>
    <property type="evidence" value="ECO:0007669"/>
    <property type="project" value="TreeGrafter"/>
</dbReference>
<evidence type="ECO:0000256" key="2">
    <source>
        <dbReference type="ARBA" id="ARBA00022525"/>
    </source>
</evidence>
<comment type="caution">
    <text evidence="4">The sequence shown here is derived from an EMBL/GenBank/DDBJ whole genome shotgun (WGS) entry which is preliminary data.</text>
</comment>
<keyword evidence="2" id="KW-0964">Secreted</keyword>